<dbReference type="SUPFAM" id="SSF54523">
    <property type="entry name" value="Pili subunits"/>
    <property type="match status" value="1"/>
</dbReference>
<proteinExistence type="predicted"/>
<dbReference type="Pfam" id="PF18223">
    <property type="entry name" value="PilJ_C"/>
    <property type="match status" value="1"/>
</dbReference>
<keyword evidence="1" id="KW-1133">Transmembrane helix</keyword>
<comment type="caution">
    <text evidence="3">The sequence shown here is derived from an EMBL/GenBank/DDBJ whole genome shotgun (WGS) entry which is preliminary data.</text>
</comment>
<dbReference type="InterPro" id="IPR012902">
    <property type="entry name" value="N_methyl_site"/>
</dbReference>
<dbReference type="OrthoDB" id="2085637at2"/>
<dbReference type="NCBIfam" id="TIGR02532">
    <property type="entry name" value="IV_pilin_GFxxxE"/>
    <property type="match status" value="1"/>
</dbReference>
<feature type="transmembrane region" description="Helical" evidence="1">
    <location>
        <begin position="12"/>
        <end position="34"/>
    </location>
</feature>
<dbReference type="Gene3D" id="3.30.700.10">
    <property type="entry name" value="Glycoprotein, Type 4 Pilin"/>
    <property type="match status" value="1"/>
</dbReference>
<dbReference type="PANTHER" id="PTHR30093">
    <property type="entry name" value="GENERAL SECRETION PATHWAY PROTEIN G"/>
    <property type="match status" value="1"/>
</dbReference>
<evidence type="ECO:0000313" key="4">
    <source>
        <dbReference type="Proteomes" id="UP000295500"/>
    </source>
</evidence>
<keyword evidence="4" id="KW-1185">Reference proteome</keyword>
<dbReference type="InterPro" id="IPR040599">
    <property type="entry name" value="PilJ_C"/>
</dbReference>
<keyword evidence="1" id="KW-0472">Membrane</keyword>
<accession>A0A4R6Q9B6</accession>
<dbReference type="RefSeq" id="WP_133527967.1">
    <property type="nucleotide sequence ID" value="NZ_SNXO01000007.1"/>
</dbReference>
<sequence length="252" mass="27402">MLEMKRNIKGFTLAELLVVVAIIAVLVAVSIPVFTSQLDKARRTTCEANRTTLRHHIIVDYLSGNITSINDAALKKYIDKDETRCPSGGTYTVSGNLADGTFKIVCSKHSGGELDDFAALASKVEDELTGGEKWHSGDDLIAKVIEANNGKLVSVSTSSLFGDSALKTSDTTLYWRPKVVESNGKKVVFLYANAGNSGTAGWKGYAVYYNGSYYVSTKKTYGGKIDETSVPTAKTIDTTLDQWLTDNNYKLK</sequence>
<feature type="domain" description="Pilin PilJ C-terminal" evidence="2">
    <location>
        <begin position="145"/>
        <end position="219"/>
    </location>
</feature>
<gene>
    <name evidence="3" type="ORF">EV211_10755</name>
</gene>
<reference evidence="3 4" key="1">
    <citation type="submission" date="2019-03" db="EMBL/GenBank/DDBJ databases">
        <title>Genomic Encyclopedia of Type Strains, Phase IV (KMG-IV): sequencing the most valuable type-strain genomes for metagenomic binning, comparative biology and taxonomic classification.</title>
        <authorList>
            <person name="Goeker M."/>
        </authorList>
    </citation>
    <scope>NUCLEOTIDE SEQUENCE [LARGE SCALE GENOMIC DNA]</scope>
    <source>
        <strain evidence="3 4">DSM 28287</strain>
    </source>
</reference>
<evidence type="ECO:0000259" key="2">
    <source>
        <dbReference type="Pfam" id="PF18223"/>
    </source>
</evidence>
<organism evidence="3 4">
    <name type="scientific">Aminicella lysinilytica</name>
    <dbReference type="NCBI Taxonomy" id="433323"/>
    <lineage>
        <taxon>Bacteria</taxon>
        <taxon>Bacillati</taxon>
        <taxon>Bacillota</taxon>
        <taxon>Clostridia</taxon>
        <taxon>Peptostreptococcales</taxon>
        <taxon>Anaerovoracaceae</taxon>
        <taxon>Aminicella</taxon>
    </lineage>
</organism>
<dbReference type="Proteomes" id="UP000295500">
    <property type="component" value="Unassembled WGS sequence"/>
</dbReference>
<keyword evidence="1" id="KW-0812">Transmembrane</keyword>
<dbReference type="EMBL" id="SNXO01000007">
    <property type="protein sequence ID" value="TDP58456.1"/>
    <property type="molecule type" value="Genomic_DNA"/>
</dbReference>
<protein>
    <submittedName>
        <fullName evidence="3">Prepilin-type N-terminal cleavage/methylation domain-containing protein</fullName>
    </submittedName>
</protein>
<evidence type="ECO:0000313" key="3">
    <source>
        <dbReference type="EMBL" id="TDP58456.1"/>
    </source>
</evidence>
<evidence type="ECO:0000256" key="1">
    <source>
        <dbReference type="SAM" id="Phobius"/>
    </source>
</evidence>
<dbReference type="AlphaFoldDB" id="A0A4R6Q9B6"/>
<name>A0A4R6Q9B6_9FIRM</name>
<dbReference type="InterPro" id="IPR045584">
    <property type="entry name" value="Pilin-like"/>
</dbReference>
<dbReference type="Pfam" id="PF07963">
    <property type="entry name" value="N_methyl"/>
    <property type="match status" value="1"/>
</dbReference>